<proteinExistence type="inferred from homology"/>
<feature type="binding site" evidence="4">
    <location>
        <position position="195"/>
    </location>
    <ligand>
        <name>GTP</name>
        <dbReference type="ChEBI" id="CHEBI:37565"/>
    </ligand>
</feature>
<keyword evidence="3" id="KW-0496">Mitochondrion</keyword>
<accession>A0A2B7X254</accession>
<evidence type="ECO:0000256" key="4">
    <source>
        <dbReference type="PIRSR" id="PIRSR006230-1"/>
    </source>
</evidence>
<dbReference type="OrthoDB" id="269151at2759"/>
<dbReference type="PANTHER" id="PTHR45782:SF4">
    <property type="entry name" value="MITOCHONDRIAL RIBOSOME-ASSOCIATED GTPASE 1"/>
    <property type="match status" value="1"/>
</dbReference>
<dbReference type="AlphaFoldDB" id="A0A2B7X254"/>
<dbReference type="InterPro" id="IPR023179">
    <property type="entry name" value="GTP-bd_ortho_bundle_sf"/>
</dbReference>
<feature type="binding site" evidence="4">
    <location>
        <begin position="140"/>
        <end position="145"/>
    </location>
    <ligand>
        <name>GTP</name>
        <dbReference type="ChEBI" id="CHEBI:37565"/>
    </ligand>
</feature>
<dbReference type="InterPro" id="IPR006073">
    <property type="entry name" value="GTP-bd"/>
</dbReference>
<dbReference type="STRING" id="1447875.A0A2B7X254"/>
<dbReference type="Gene3D" id="1.10.1580.10">
    <property type="match status" value="1"/>
</dbReference>
<name>A0A2B7X254_9EURO</name>
<dbReference type="Gene3D" id="3.40.50.300">
    <property type="entry name" value="P-loop containing nucleotide triphosphate hydrolases"/>
    <property type="match status" value="1"/>
</dbReference>
<dbReference type="GO" id="GO:0005743">
    <property type="term" value="C:mitochondrial inner membrane"/>
    <property type="evidence" value="ECO:0007669"/>
    <property type="project" value="UniProtKB-SubCell"/>
</dbReference>
<gene>
    <name evidence="6" type="ORF">AJ79_07453</name>
</gene>
<dbReference type="EMBL" id="PDNB01000151">
    <property type="protein sequence ID" value="PGH03126.1"/>
    <property type="molecule type" value="Genomic_DNA"/>
</dbReference>
<dbReference type="GO" id="GO:0003924">
    <property type="term" value="F:GTPase activity"/>
    <property type="evidence" value="ECO:0007669"/>
    <property type="project" value="TreeGrafter"/>
</dbReference>
<comment type="similarity">
    <text evidence="3">Belongs to the TRAFAC class YlqF/YawG GTPase family. MTG1 subfamily.</text>
</comment>
<organism evidence="6 7">
    <name type="scientific">Helicocarpus griseus UAMH5409</name>
    <dbReference type="NCBI Taxonomy" id="1447875"/>
    <lineage>
        <taxon>Eukaryota</taxon>
        <taxon>Fungi</taxon>
        <taxon>Dikarya</taxon>
        <taxon>Ascomycota</taxon>
        <taxon>Pezizomycotina</taxon>
        <taxon>Eurotiomycetes</taxon>
        <taxon>Eurotiomycetidae</taxon>
        <taxon>Onygenales</taxon>
        <taxon>Ajellomycetaceae</taxon>
        <taxon>Helicocarpus</taxon>
    </lineage>
</organism>
<dbReference type="InterPro" id="IPR027417">
    <property type="entry name" value="P-loop_NTPase"/>
</dbReference>
<comment type="subcellular location">
    <subcellularLocation>
        <location evidence="3">Mitochondrion inner membrane</location>
        <topology evidence="3">Peripheral membrane protein</topology>
    </subcellularLocation>
</comment>
<feature type="domain" description="G" evidence="5">
    <location>
        <begin position="132"/>
        <end position="214"/>
    </location>
</feature>
<keyword evidence="1 3" id="KW-0547">Nucleotide-binding</keyword>
<evidence type="ECO:0000256" key="2">
    <source>
        <dbReference type="ARBA" id="ARBA00023134"/>
    </source>
</evidence>
<dbReference type="Pfam" id="PF01926">
    <property type="entry name" value="MMR_HSR1"/>
    <property type="match status" value="1"/>
</dbReference>
<keyword evidence="7" id="KW-1185">Reference proteome</keyword>
<evidence type="ECO:0000256" key="1">
    <source>
        <dbReference type="ARBA" id="ARBA00022741"/>
    </source>
</evidence>
<dbReference type="GO" id="GO:0005525">
    <property type="term" value="F:GTP binding"/>
    <property type="evidence" value="ECO:0007669"/>
    <property type="project" value="UniProtKB-KW"/>
</dbReference>
<evidence type="ECO:0000313" key="6">
    <source>
        <dbReference type="EMBL" id="PGH03126.1"/>
    </source>
</evidence>
<dbReference type="GO" id="GO:0032543">
    <property type="term" value="P:mitochondrial translation"/>
    <property type="evidence" value="ECO:0007669"/>
    <property type="project" value="TreeGrafter"/>
</dbReference>
<comment type="function">
    <text evidence="3">Mitochondrial GTPase involved in assembly of the large ribosomal subunit. Plays a role in expression of the mitochondrial translational machinery.</text>
</comment>
<dbReference type="InterPro" id="IPR016478">
    <property type="entry name" value="GTPase_MTG1"/>
</dbReference>
<reference evidence="6 7" key="1">
    <citation type="submission" date="2017-10" db="EMBL/GenBank/DDBJ databases">
        <title>Comparative genomics in systemic dimorphic fungi from Ajellomycetaceae.</title>
        <authorList>
            <person name="Munoz J.F."/>
            <person name="Mcewen J.G."/>
            <person name="Clay O.K."/>
            <person name="Cuomo C.A."/>
        </authorList>
    </citation>
    <scope>NUCLEOTIDE SEQUENCE [LARGE SCALE GENOMIC DNA]</scope>
    <source>
        <strain evidence="6 7">UAMH5409</strain>
    </source>
</reference>
<evidence type="ECO:0000313" key="7">
    <source>
        <dbReference type="Proteomes" id="UP000223968"/>
    </source>
</evidence>
<keyword evidence="2 3" id="KW-0342">GTP-binding</keyword>
<comment type="caution">
    <text evidence="6">The sequence shown here is derived from an EMBL/GenBank/DDBJ whole genome shotgun (WGS) entry which is preliminary data.</text>
</comment>
<sequence>MSFIPRATFPQIDSIPRTYFLGHHKAGLSKMKEMLSRIDHVIECRDYRIPATSINPVFEEALGDKSRYIVYTKRDLGGDHAPESQEREKLIRKWNKESRVFFASRFSSGTLKPIIDQLRSDDFKINSITGCRVLVVGMPNVGKSSLINNLRAYVDKKKARAAKTGADPGVTRRVGAGLKLLQKEMYGVYLIDTPGVFVPYMPDSESMLKLALCSCVKRSIIPPVTIADYLLYQINRAKQHPYHRFSKPTNEIIPLLESFAQKQGCLGKGGVPDIEAAARKFVYTYETGKMGAFVMDNVLETTLKLKEERLAALGGSINQAKKAEKLAKAVPQVEKVETV</sequence>
<evidence type="ECO:0000259" key="5">
    <source>
        <dbReference type="Pfam" id="PF01926"/>
    </source>
</evidence>
<dbReference type="Proteomes" id="UP000223968">
    <property type="component" value="Unassembled WGS sequence"/>
</dbReference>
<dbReference type="SUPFAM" id="SSF52540">
    <property type="entry name" value="P-loop containing nucleoside triphosphate hydrolases"/>
    <property type="match status" value="1"/>
</dbReference>
<protein>
    <recommendedName>
        <fullName evidence="3">Mitochondrial GTPase 1</fullName>
    </recommendedName>
</protein>
<dbReference type="PIRSF" id="PIRSF006230">
    <property type="entry name" value="MG442"/>
    <property type="match status" value="1"/>
</dbReference>
<dbReference type="PANTHER" id="PTHR45782">
    <property type="entry name" value="MITOCHONDRIAL RIBOSOME-ASSOCIATED GTPASE 1"/>
    <property type="match status" value="1"/>
</dbReference>
<evidence type="ECO:0000256" key="3">
    <source>
        <dbReference type="PIRNR" id="PIRNR006230"/>
    </source>
</evidence>